<keyword evidence="6" id="KW-1185">Reference proteome</keyword>
<dbReference type="Pfam" id="PF13534">
    <property type="entry name" value="Fer4_17"/>
    <property type="match status" value="1"/>
</dbReference>
<dbReference type="InterPro" id="IPR020471">
    <property type="entry name" value="AKR"/>
</dbReference>
<dbReference type="AlphaFoldDB" id="A0A2K2UD91"/>
<keyword evidence="3" id="KW-0411">Iron-sulfur</keyword>
<dbReference type="OrthoDB" id="3190637at2"/>
<protein>
    <submittedName>
        <fullName evidence="5">Aldo/keto reductase</fullName>
    </submittedName>
</protein>
<dbReference type="GO" id="GO:0016491">
    <property type="term" value="F:oxidoreductase activity"/>
    <property type="evidence" value="ECO:0007669"/>
    <property type="project" value="InterPro"/>
</dbReference>
<dbReference type="CDD" id="cd19100">
    <property type="entry name" value="AKR_unchar"/>
    <property type="match status" value="1"/>
</dbReference>
<dbReference type="InterPro" id="IPR023210">
    <property type="entry name" value="NADP_OxRdtase_dom"/>
</dbReference>
<dbReference type="EMBL" id="PPEK01000003">
    <property type="protein sequence ID" value="PNV68178.1"/>
    <property type="molecule type" value="Genomic_DNA"/>
</dbReference>
<evidence type="ECO:0000313" key="6">
    <source>
        <dbReference type="Proteomes" id="UP000236197"/>
    </source>
</evidence>
<organism evidence="5 6">
    <name type="scientific">Enteroscipio rubneri</name>
    <dbReference type="NCBI Taxonomy" id="2070686"/>
    <lineage>
        <taxon>Bacteria</taxon>
        <taxon>Bacillati</taxon>
        <taxon>Actinomycetota</taxon>
        <taxon>Coriobacteriia</taxon>
        <taxon>Eggerthellales</taxon>
        <taxon>Eggerthellaceae</taxon>
        <taxon>Enteroscipio</taxon>
    </lineage>
</organism>
<sequence>MNRVVLGSTGIVSPQDAFGALPIQRISFDEAERLLRRAVDGGMSFFDTARAYSDSEEKMGRALHGLRDRVAIATKTMAKTPEDFWDDLHTSLSNLRTDHVDLYQFHCIDRVWELGDGTGMYECMVEAKRQGKINHIGVTAHKVGTAFEAVETGLYETMQFPFNYLSSPRETELVSACERKNMGFIAMKGLAGGLLMNADALMAHMACFPNALPIWGIQRLEELETWLSYIEEGQPRMSPELAAAIEADRAELAGSFCRGCGYCAPCPQGIVVNQCARMSLMVRRAPSDVWLSEAWQTEMDKIDSCTECRSCVERCPYGLDVPAVLKENLEDYRRLLARRVEAGSAESAVDGRGPA</sequence>
<proteinExistence type="predicted"/>
<dbReference type="PANTHER" id="PTHR43312:SF1">
    <property type="entry name" value="NADP-DEPENDENT OXIDOREDUCTASE DOMAIN-CONTAINING PROTEIN"/>
    <property type="match status" value="1"/>
</dbReference>
<keyword evidence="2" id="KW-0408">Iron</keyword>
<dbReference type="InterPro" id="IPR017900">
    <property type="entry name" value="4Fe4S_Fe_S_CS"/>
</dbReference>
<evidence type="ECO:0000259" key="4">
    <source>
        <dbReference type="PROSITE" id="PS51379"/>
    </source>
</evidence>
<dbReference type="InterPro" id="IPR017896">
    <property type="entry name" value="4Fe4S_Fe-S-bd"/>
</dbReference>
<evidence type="ECO:0000256" key="1">
    <source>
        <dbReference type="ARBA" id="ARBA00022723"/>
    </source>
</evidence>
<dbReference type="GO" id="GO:0046872">
    <property type="term" value="F:metal ion binding"/>
    <property type="evidence" value="ECO:0007669"/>
    <property type="project" value="UniProtKB-KW"/>
</dbReference>
<dbReference type="Gene3D" id="3.20.20.100">
    <property type="entry name" value="NADP-dependent oxidoreductase domain"/>
    <property type="match status" value="1"/>
</dbReference>
<accession>A0A2K2UD91</accession>
<dbReference type="PANTHER" id="PTHR43312">
    <property type="entry name" value="D-THREO-ALDOSE 1-DEHYDROGENASE"/>
    <property type="match status" value="1"/>
</dbReference>
<evidence type="ECO:0000256" key="2">
    <source>
        <dbReference type="ARBA" id="ARBA00023004"/>
    </source>
</evidence>
<dbReference type="Pfam" id="PF00248">
    <property type="entry name" value="Aldo_ket_red"/>
    <property type="match status" value="1"/>
</dbReference>
<dbReference type="Proteomes" id="UP000236197">
    <property type="component" value="Unassembled WGS sequence"/>
</dbReference>
<dbReference type="InterPro" id="IPR036812">
    <property type="entry name" value="NAD(P)_OxRdtase_dom_sf"/>
</dbReference>
<dbReference type="SUPFAM" id="SSF46548">
    <property type="entry name" value="alpha-helical ferredoxin"/>
    <property type="match status" value="1"/>
</dbReference>
<dbReference type="GO" id="GO:0051536">
    <property type="term" value="F:iron-sulfur cluster binding"/>
    <property type="evidence" value="ECO:0007669"/>
    <property type="project" value="UniProtKB-KW"/>
</dbReference>
<dbReference type="SUPFAM" id="SSF51430">
    <property type="entry name" value="NAD(P)-linked oxidoreductase"/>
    <property type="match status" value="1"/>
</dbReference>
<comment type="caution">
    <text evidence="5">The sequence shown here is derived from an EMBL/GenBank/DDBJ whole genome shotgun (WGS) entry which is preliminary data.</text>
</comment>
<dbReference type="InterPro" id="IPR053135">
    <property type="entry name" value="AKR2_Oxidoreductase"/>
</dbReference>
<gene>
    <name evidence="5" type="ORF">C2L71_04130</name>
</gene>
<evidence type="ECO:0000256" key="3">
    <source>
        <dbReference type="ARBA" id="ARBA00023014"/>
    </source>
</evidence>
<reference evidence="6" key="1">
    <citation type="submission" date="2018-01" db="EMBL/GenBank/DDBJ databases">
        <title>Rubneribacter badeniensis gen. nov., sp. nov., and Colonibacter rubneri, gen. nov., sp. nov., WGS of new members of the Eggerthellaceae.</title>
        <authorList>
            <person name="Danylec N."/>
            <person name="Stoll D.A."/>
            <person name="Doetsch A."/>
            <person name="Kulling S.E."/>
            <person name="Huch M."/>
        </authorList>
    </citation>
    <scope>NUCLEOTIDE SEQUENCE [LARGE SCALE GENOMIC DNA]</scope>
    <source>
        <strain evidence="6">ResAG-96</strain>
    </source>
</reference>
<dbReference type="PRINTS" id="PR00069">
    <property type="entry name" value="ALDKETRDTASE"/>
</dbReference>
<name>A0A2K2UD91_9ACTN</name>
<keyword evidence="1" id="KW-0479">Metal-binding</keyword>
<evidence type="ECO:0000313" key="5">
    <source>
        <dbReference type="EMBL" id="PNV68178.1"/>
    </source>
</evidence>
<feature type="domain" description="4Fe-4S ferredoxin-type" evidence="4">
    <location>
        <begin position="295"/>
        <end position="327"/>
    </location>
</feature>
<dbReference type="PROSITE" id="PS00198">
    <property type="entry name" value="4FE4S_FER_1"/>
    <property type="match status" value="1"/>
</dbReference>
<dbReference type="PROSITE" id="PS51379">
    <property type="entry name" value="4FE4S_FER_2"/>
    <property type="match status" value="1"/>
</dbReference>